<accession>A0A3N4Q6E0</accession>
<comment type="caution">
    <text evidence="2">The sequence shown here is derived from an EMBL/GenBank/DDBJ whole genome shotgun (WGS) entry which is preliminary data.</text>
</comment>
<protein>
    <submittedName>
        <fullName evidence="2">Uncharacterized protein</fullName>
    </submittedName>
</protein>
<gene>
    <name evidence="2" type="ORF">EGT74_06085</name>
</gene>
<feature type="transmembrane region" description="Helical" evidence="1">
    <location>
        <begin position="129"/>
        <end position="147"/>
    </location>
</feature>
<sequence length="220" mass="25384">MKQQHSFLYRNGLSIVFFGILLICWIGQAYTGWLQFNKELEEKGMEPLRFGPYLGSPHFFEATFENWESEFLQMGMYVILTVILRQKGSAESKDLDKKEAVDREPKPGKDAPWPVNKGGWWLRLYKHSLSLAFFFLFAVSFVLHFIGSRGTYNIEQLAAHEPPASVSEYLLNSKFWFESFQNWQSEFLAVGSIIVLSIFLRQWGSPESKPVDAPHSETGK</sequence>
<evidence type="ECO:0000313" key="2">
    <source>
        <dbReference type="EMBL" id="RPE13101.1"/>
    </source>
</evidence>
<keyword evidence="1" id="KW-0812">Transmembrane</keyword>
<dbReference type="AlphaFoldDB" id="A0A3N4Q6E0"/>
<evidence type="ECO:0000256" key="1">
    <source>
        <dbReference type="SAM" id="Phobius"/>
    </source>
</evidence>
<evidence type="ECO:0000313" key="3">
    <source>
        <dbReference type="Proteomes" id="UP000278351"/>
    </source>
</evidence>
<proteinExistence type="predicted"/>
<organism evidence="2 3">
    <name type="scientific">Chitinophaga lutea</name>
    <dbReference type="NCBI Taxonomy" id="2488634"/>
    <lineage>
        <taxon>Bacteria</taxon>
        <taxon>Pseudomonadati</taxon>
        <taxon>Bacteroidota</taxon>
        <taxon>Chitinophagia</taxon>
        <taxon>Chitinophagales</taxon>
        <taxon>Chitinophagaceae</taxon>
        <taxon>Chitinophaga</taxon>
    </lineage>
</organism>
<dbReference type="Proteomes" id="UP000278351">
    <property type="component" value="Unassembled WGS sequence"/>
</dbReference>
<feature type="transmembrane region" description="Helical" evidence="1">
    <location>
        <begin position="12"/>
        <end position="30"/>
    </location>
</feature>
<keyword evidence="3" id="KW-1185">Reference proteome</keyword>
<name>A0A3N4Q6E0_9BACT</name>
<dbReference type="EMBL" id="RPDH01000001">
    <property type="protein sequence ID" value="RPE13101.1"/>
    <property type="molecule type" value="Genomic_DNA"/>
</dbReference>
<keyword evidence="1" id="KW-0472">Membrane</keyword>
<dbReference type="RefSeq" id="WP_123845618.1">
    <property type="nucleotide sequence ID" value="NZ_RPDH01000001.1"/>
</dbReference>
<dbReference type="InterPro" id="IPR046657">
    <property type="entry name" value="DUF6766"/>
</dbReference>
<dbReference type="Pfam" id="PF20554">
    <property type="entry name" value="DUF6766"/>
    <property type="match status" value="1"/>
</dbReference>
<reference evidence="2 3" key="1">
    <citation type="submission" date="2018-11" db="EMBL/GenBank/DDBJ databases">
        <title>Chitinophaga lutea sp.nov., isolate from arsenic contaminated soil.</title>
        <authorList>
            <person name="Zong Y."/>
        </authorList>
    </citation>
    <scope>NUCLEOTIDE SEQUENCE [LARGE SCALE GENOMIC DNA]</scope>
    <source>
        <strain evidence="2 3">ZY74</strain>
    </source>
</reference>
<dbReference type="OrthoDB" id="187863at2"/>
<keyword evidence="1" id="KW-1133">Transmembrane helix</keyword>